<proteinExistence type="predicted"/>
<evidence type="ECO:0000256" key="1">
    <source>
        <dbReference type="SAM" id="SignalP"/>
    </source>
</evidence>
<protein>
    <submittedName>
        <fullName evidence="2">Uncharacterized protein</fullName>
    </submittedName>
</protein>
<dbReference type="EMBL" id="JRPE02000023">
    <property type="protein sequence ID" value="TLD91140.1"/>
    <property type="molecule type" value="Genomic_DNA"/>
</dbReference>
<accession>A0A4U8SW27</accession>
<dbReference type="RefSeq" id="WP_034588178.1">
    <property type="nucleotide sequence ID" value="NZ_JRPE02000023.1"/>
</dbReference>
<dbReference type="Proteomes" id="UP000029921">
    <property type="component" value="Unassembled WGS sequence"/>
</dbReference>
<reference evidence="2 3" key="1">
    <citation type="journal article" date="2014" name="Genome Announc.">
        <title>Draft genome sequences of eight enterohepatic helicobacter species isolated from both laboratory and wild rodents.</title>
        <authorList>
            <person name="Sheh A."/>
            <person name="Shen Z."/>
            <person name="Fox J.G."/>
        </authorList>
    </citation>
    <scope>NUCLEOTIDE SEQUENCE [LARGE SCALE GENOMIC DNA]</scope>
    <source>
        <strain evidence="2 3">MIT 96-1001</strain>
    </source>
</reference>
<keyword evidence="3" id="KW-1185">Reference proteome</keyword>
<sequence>MKKIWINLIALLCVSNVVFSADNIEIYEPNSKNFRDGFEAGIKAIGFQAKTDGFQQKLIIINKPFLLVYDIGNTPLHEGLFIQTITAREGFETHFTKDFVSLGEFDREIDAKDAKDLLIRKYRFKANNIRILKNQSNIVTYPFLFENFYKKLLNEAESLGYIIKNEVIYGSKTSRNTNVQKTANKPKLKGKMIVFNNPRAMGYVLSGDEKSSTSFIERRLQKAKNYEFEKEIQTKEGERFVKVKGENLYFSVSDVSIQ</sequence>
<feature type="signal peptide" evidence="1">
    <location>
        <begin position="1"/>
        <end position="20"/>
    </location>
</feature>
<name>A0A4U8SW27_9HELI</name>
<comment type="caution">
    <text evidence="2">The sequence shown here is derived from an EMBL/GenBank/DDBJ whole genome shotgun (WGS) entry which is preliminary data.</text>
</comment>
<organism evidence="2 3">
    <name type="scientific">Helicobacter magdeburgensis</name>
    <dbReference type="NCBI Taxonomy" id="471858"/>
    <lineage>
        <taxon>Bacteria</taxon>
        <taxon>Pseudomonadati</taxon>
        <taxon>Campylobacterota</taxon>
        <taxon>Epsilonproteobacteria</taxon>
        <taxon>Campylobacterales</taxon>
        <taxon>Helicobacteraceae</taxon>
        <taxon>Helicobacter</taxon>
    </lineage>
</organism>
<dbReference type="AlphaFoldDB" id="A0A4U8SW27"/>
<evidence type="ECO:0000313" key="2">
    <source>
        <dbReference type="EMBL" id="TLD91140.1"/>
    </source>
</evidence>
<keyword evidence="1" id="KW-0732">Signal</keyword>
<gene>
    <name evidence="2" type="ORF">LS74_010140</name>
</gene>
<feature type="chain" id="PRO_5020475498" evidence="1">
    <location>
        <begin position="21"/>
        <end position="258"/>
    </location>
</feature>
<evidence type="ECO:0000313" key="3">
    <source>
        <dbReference type="Proteomes" id="UP000029921"/>
    </source>
</evidence>